<protein>
    <submittedName>
        <fullName evidence="4">Zinc protease</fullName>
    </submittedName>
</protein>
<dbReference type="InterPro" id="IPR007863">
    <property type="entry name" value="Peptidase_M16_C"/>
</dbReference>
<keyword evidence="1" id="KW-0732">Signal</keyword>
<dbReference type="Proteomes" id="UP000199382">
    <property type="component" value="Unassembled WGS sequence"/>
</dbReference>
<keyword evidence="4" id="KW-0645">Protease</keyword>
<dbReference type="SUPFAM" id="SSF63411">
    <property type="entry name" value="LuxS/MPP-like metallohydrolase"/>
    <property type="match status" value="2"/>
</dbReference>
<dbReference type="InterPro" id="IPR011765">
    <property type="entry name" value="Pept_M16_N"/>
</dbReference>
<sequence length="437" mass="47329">MMRALIAFAFAVLASLPAQAEIEIQEVSTPGGIDAWLVEEHSIPFVALELRFRGGTSLDAPGKRGATNLMAALLEEGAGERDSQEFAIAVESLAAEFSFRVQDDSLSVSAKVLTENRAEAMELLRQALVSPRFDGDAVERVRGQVLASIDTDKTDPDAIASQTFHALAFGNHPYGTSSDGTEESVSALTRDDIVAAHAAALARDRVYVSAVGDITSDELSDLLDTLLGELPAEGAPMPDRIDYTLGGGVTVVDFDTPQSVMIFAQRGMKRHDPDFFPAYIMAQILGGGGFSSRLMEEVREKRGLTYGVAAYIYPMDLSEMFMGMVSTVNARAAETVAVVQDEWKRLAEEGVSQEELDRAQTYLTGAYPLRFDGNGRIANILVGMQMDGLTPDYLRTRNDKINAVTVEDIRRVAAELVDPEQLHFVVVGKPEGLEATN</sequence>
<dbReference type="AlphaFoldDB" id="A0A1G9CQP7"/>
<evidence type="ECO:0000256" key="1">
    <source>
        <dbReference type="SAM" id="SignalP"/>
    </source>
</evidence>
<dbReference type="STRING" id="571298.SAMN04488026_104417"/>
<dbReference type="Pfam" id="PF05193">
    <property type="entry name" value="Peptidase_M16_C"/>
    <property type="match status" value="1"/>
</dbReference>
<name>A0A1G9CQP7_9RHOB</name>
<dbReference type="PANTHER" id="PTHR11851">
    <property type="entry name" value="METALLOPROTEASE"/>
    <property type="match status" value="1"/>
</dbReference>
<dbReference type="GO" id="GO:0008233">
    <property type="term" value="F:peptidase activity"/>
    <property type="evidence" value="ECO:0007669"/>
    <property type="project" value="UniProtKB-KW"/>
</dbReference>
<evidence type="ECO:0000259" key="3">
    <source>
        <dbReference type="Pfam" id="PF05193"/>
    </source>
</evidence>
<feature type="domain" description="Peptidase M16 N-terminal" evidence="2">
    <location>
        <begin position="39"/>
        <end position="177"/>
    </location>
</feature>
<reference evidence="4 5" key="1">
    <citation type="submission" date="2016-10" db="EMBL/GenBank/DDBJ databases">
        <authorList>
            <person name="de Groot N.N."/>
        </authorList>
    </citation>
    <scope>NUCLEOTIDE SEQUENCE [LARGE SCALE GENOMIC DNA]</scope>
    <source>
        <strain evidence="4 5">DSM 25294</strain>
    </source>
</reference>
<gene>
    <name evidence="4" type="ORF">SAMN04488026_104417</name>
</gene>
<organism evidence="4 5">
    <name type="scientific">Aliiruegeria lutimaris</name>
    <dbReference type="NCBI Taxonomy" id="571298"/>
    <lineage>
        <taxon>Bacteria</taxon>
        <taxon>Pseudomonadati</taxon>
        <taxon>Pseudomonadota</taxon>
        <taxon>Alphaproteobacteria</taxon>
        <taxon>Rhodobacterales</taxon>
        <taxon>Roseobacteraceae</taxon>
        <taxon>Aliiruegeria</taxon>
    </lineage>
</organism>
<dbReference type="Gene3D" id="3.30.830.10">
    <property type="entry name" value="Metalloenzyme, LuxS/M16 peptidase-like"/>
    <property type="match status" value="2"/>
</dbReference>
<accession>A0A1G9CQP7</accession>
<dbReference type="InterPro" id="IPR050361">
    <property type="entry name" value="MPP/UQCRC_Complex"/>
</dbReference>
<feature type="signal peptide" evidence="1">
    <location>
        <begin position="1"/>
        <end position="20"/>
    </location>
</feature>
<dbReference type="InterPro" id="IPR011249">
    <property type="entry name" value="Metalloenz_LuxS/M16"/>
</dbReference>
<dbReference type="PANTHER" id="PTHR11851:SF224">
    <property type="entry name" value="PROCESSING PROTEASE"/>
    <property type="match status" value="1"/>
</dbReference>
<proteinExistence type="predicted"/>
<dbReference type="Pfam" id="PF00675">
    <property type="entry name" value="Peptidase_M16"/>
    <property type="match status" value="1"/>
</dbReference>
<keyword evidence="4" id="KW-0378">Hydrolase</keyword>
<dbReference type="EMBL" id="FNEK01000044">
    <property type="protein sequence ID" value="SDK53764.1"/>
    <property type="molecule type" value="Genomic_DNA"/>
</dbReference>
<evidence type="ECO:0000313" key="5">
    <source>
        <dbReference type="Proteomes" id="UP000199382"/>
    </source>
</evidence>
<feature type="chain" id="PRO_5011552203" evidence="1">
    <location>
        <begin position="21"/>
        <end position="437"/>
    </location>
</feature>
<keyword evidence="5" id="KW-1185">Reference proteome</keyword>
<evidence type="ECO:0000313" key="4">
    <source>
        <dbReference type="EMBL" id="SDK53764.1"/>
    </source>
</evidence>
<dbReference type="GO" id="GO:0046872">
    <property type="term" value="F:metal ion binding"/>
    <property type="evidence" value="ECO:0007669"/>
    <property type="project" value="InterPro"/>
</dbReference>
<evidence type="ECO:0000259" key="2">
    <source>
        <dbReference type="Pfam" id="PF00675"/>
    </source>
</evidence>
<feature type="domain" description="Peptidase M16 C-terminal" evidence="3">
    <location>
        <begin position="188"/>
        <end position="361"/>
    </location>
</feature>
<dbReference type="GO" id="GO:0006508">
    <property type="term" value="P:proteolysis"/>
    <property type="evidence" value="ECO:0007669"/>
    <property type="project" value="UniProtKB-KW"/>
</dbReference>